<name>A0ABV7YNK0_9ACTN</name>
<comment type="caution">
    <text evidence="1">The sequence shown here is derived from an EMBL/GenBank/DDBJ whole genome shotgun (WGS) entry which is preliminary data.</text>
</comment>
<protein>
    <submittedName>
        <fullName evidence="1">MarR family transcriptional regulator</fullName>
    </submittedName>
</protein>
<reference evidence="2" key="1">
    <citation type="journal article" date="2019" name="Int. J. Syst. Evol. Microbiol.">
        <title>The Global Catalogue of Microorganisms (GCM) 10K type strain sequencing project: providing services to taxonomists for standard genome sequencing and annotation.</title>
        <authorList>
            <consortium name="The Broad Institute Genomics Platform"/>
            <consortium name="The Broad Institute Genome Sequencing Center for Infectious Disease"/>
            <person name="Wu L."/>
            <person name="Ma J."/>
        </authorList>
    </citation>
    <scope>NUCLEOTIDE SEQUENCE [LARGE SCALE GENOMIC DNA]</scope>
    <source>
        <strain evidence="2">CGMCC 4.7241</strain>
    </source>
</reference>
<evidence type="ECO:0000313" key="1">
    <source>
        <dbReference type="EMBL" id="MFC3766931.1"/>
    </source>
</evidence>
<organism evidence="1 2">
    <name type="scientific">Tenggerimyces flavus</name>
    <dbReference type="NCBI Taxonomy" id="1708749"/>
    <lineage>
        <taxon>Bacteria</taxon>
        <taxon>Bacillati</taxon>
        <taxon>Actinomycetota</taxon>
        <taxon>Actinomycetes</taxon>
        <taxon>Propionibacteriales</taxon>
        <taxon>Nocardioidaceae</taxon>
        <taxon>Tenggerimyces</taxon>
    </lineage>
</organism>
<proteinExistence type="predicted"/>
<dbReference type="EMBL" id="JBHRZH010000062">
    <property type="protein sequence ID" value="MFC3766931.1"/>
    <property type="molecule type" value="Genomic_DNA"/>
</dbReference>
<accession>A0ABV7YNK0</accession>
<evidence type="ECO:0000313" key="2">
    <source>
        <dbReference type="Proteomes" id="UP001595699"/>
    </source>
</evidence>
<dbReference type="InterPro" id="IPR036388">
    <property type="entry name" value="WH-like_DNA-bd_sf"/>
</dbReference>
<dbReference type="Gene3D" id="1.10.10.10">
    <property type="entry name" value="Winged helix-like DNA-binding domain superfamily/Winged helix DNA-binding domain"/>
    <property type="match status" value="1"/>
</dbReference>
<dbReference type="RefSeq" id="WP_205115907.1">
    <property type="nucleotide sequence ID" value="NZ_JAFBCM010000001.1"/>
</dbReference>
<dbReference type="InterPro" id="IPR036390">
    <property type="entry name" value="WH_DNA-bd_sf"/>
</dbReference>
<keyword evidence="2" id="KW-1185">Reference proteome</keyword>
<gene>
    <name evidence="1" type="ORF">ACFOUW_39310</name>
</gene>
<dbReference type="SUPFAM" id="SSF46785">
    <property type="entry name" value="Winged helix' DNA-binding domain"/>
    <property type="match status" value="1"/>
</dbReference>
<dbReference type="Proteomes" id="UP001595699">
    <property type="component" value="Unassembled WGS sequence"/>
</dbReference>
<sequence>MSKVVFGQELRLAVMLVIARSDGLVNPGDIAWELGLRAQSSIQDPLRDLQAAGLVSRAPRMGGKRYYRRNPSLGWAWAEELARMAVEYEVVDAE</sequence>